<accession>A0ABD0J377</accession>
<evidence type="ECO:0000256" key="2">
    <source>
        <dbReference type="PROSITE-ProRule" id="PRU00059"/>
    </source>
</evidence>
<keyword evidence="5" id="KW-1185">Reference proteome</keyword>
<comment type="caution">
    <text evidence="2">Lacks conserved residue(s) required for the propagation of feature annotation.</text>
</comment>
<dbReference type="CDD" id="cd00041">
    <property type="entry name" value="CUB"/>
    <property type="match status" value="1"/>
</dbReference>
<dbReference type="Proteomes" id="UP001519460">
    <property type="component" value="Unassembled WGS sequence"/>
</dbReference>
<feature type="domain" description="CUB" evidence="3">
    <location>
        <begin position="297"/>
        <end position="423"/>
    </location>
</feature>
<dbReference type="InterPro" id="IPR035914">
    <property type="entry name" value="Sperma_CUB_dom_sf"/>
</dbReference>
<dbReference type="SMART" id="SM00042">
    <property type="entry name" value="CUB"/>
    <property type="match status" value="2"/>
</dbReference>
<feature type="domain" description="CUB" evidence="3">
    <location>
        <begin position="123"/>
        <end position="239"/>
    </location>
</feature>
<feature type="non-terminal residue" evidence="4">
    <location>
        <position position="1"/>
    </location>
</feature>
<dbReference type="PROSITE" id="PS01180">
    <property type="entry name" value="CUB"/>
    <property type="match status" value="2"/>
</dbReference>
<dbReference type="InterPro" id="IPR000859">
    <property type="entry name" value="CUB_dom"/>
</dbReference>
<gene>
    <name evidence="4" type="ORF">BaRGS_00039361</name>
</gene>
<dbReference type="PANTHER" id="PTHR24255">
    <property type="entry name" value="COMPLEMENT COMPONENT 1, S SUBCOMPONENT-RELATED"/>
    <property type="match status" value="1"/>
</dbReference>
<evidence type="ECO:0000313" key="4">
    <source>
        <dbReference type="EMBL" id="KAK7456540.1"/>
    </source>
</evidence>
<sequence>ETESNITAAIDQSANHVTCIPKSPHIDHRHHLVKCEHYNLTQRFGDTCFAQESCDGFDPNIWSSEMCRRRSRDSGGEVFIVDTSTTMADQRLTVVLTLVLLGGAVAKPSAELHREKRQSTTSCFRQLEEWEPAGYISSSDCQGDASLYPNSADWTYKILTDHSSCHTVHLDFHVKEIEGPADSCPYDHLEIVGQSGTICGSNNYVSRQVDVQPGGSVEIRFTSDYSVQGEGFEISYWVDTVPCDGYNPTASSSYWYTSSTTNYWSTNWYYPSSTSDYNWYYPSSTSDYNWYSTSSYYGGPVDTAYTEPPYYYDQEWENYGYVSSSECGGSPYPNNADWTYKINTSYESCHRVNVYLYVTEIEGPPEQCPYDYLQIVGQTDKICGNNTYVDKQVDVQPGEPVEIRFISDGSVQGEGYYFAFWVETIPCDEWENYGYVESSECGGSPYPNNADWTYKINTGYESCHRVNVYLSVTEIEGPPEQCPYDYLQIVGQTDKICGNDPYVDKQVDVQPGEPVEIRYTSEYNWHTSEYNWHTPSYTSDNYWHPTSSYYGRPLDTGYYYPSTTAYPETGYYNDQGYYPSATAYRETGYYNDQDYYSNSYNDNAYIRLASLLYSLKSEARELASQLNEVLLAIDDAENSLSNVNGFDYTALGGR</sequence>
<dbReference type="Gene3D" id="2.60.120.290">
    <property type="entry name" value="Spermadhesin, CUB domain"/>
    <property type="match status" value="3"/>
</dbReference>
<name>A0ABD0J377_9CAEN</name>
<proteinExistence type="predicted"/>
<evidence type="ECO:0000256" key="1">
    <source>
        <dbReference type="ARBA" id="ARBA00023157"/>
    </source>
</evidence>
<protein>
    <recommendedName>
        <fullName evidence="3">CUB domain-containing protein</fullName>
    </recommendedName>
</protein>
<evidence type="ECO:0000259" key="3">
    <source>
        <dbReference type="PROSITE" id="PS01180"/>
    </source>
</evidence>
<evidence type="ECO:0000313" key="5">
    <source>
        <dbReference type="Proteomes" id="UP001519460"/>
    </source>
</evidence>
<comment type="caution">
    <text evidence="4">The sequence shown here is derived from an EMBL/GenBank/DDBJ whole genome shotgun (WGS) entry which is preliminary data.</text>
</comment>
<reference evidence="4 5" key="1">
    <citation type="journal article" date="2023" name="Sci. Data">
        <title>Genome assembly of the Korean intertidal mud-creeper Batillaria attramentaria.</title>
        <authorList>
            <person name="Patra A.K."/>
            <person name="Ho P.T."/>
            <person name="Jun S."/>
            <person name="Lee S.J."/>
            <person name="Kim Y."/>
            <person name="Won Y.J."/>
        </authorList>
    </citation>
    <scope>NUCLEOTIDE SEQUENCE [LARGE SCALE GENOMIC DNA]</scope>
    <source>
        <strain evidence="4">Wonlab-2016</strain>
    </source>
</reference>
<organism evidence="4 5">
    <name type="scientific">Batillaria attramentaria</name>
    <dbReference type="NCBI Taxonomy" id="370345"/>
    <lineage>
        <taxon>Eukaryota</taxon>
        <taxon>Metazoa</taxon>
        <taxon>Spiralia</taxon>
        <taxon>Lophotrochozoa</taxon>
        <taxon>Mollusca</taxon>
        <taxon>Gastropoda</taxon>
        <taxon>Caenogastropoda</taxon>
        <taxon>Sorbeoconcha</taxon>
        <taxon>Cerithioidea</taxon>
        <taxon>Batillariidae</taxon>
        <taxon>Batillaria</taxon>
    </lineage>
</organism>
<dbReference type="SUPFAM" id="SSF49854">
    <property type="entry name" value="Spermadhesin, CUB domain"/>
    <property type="match status" value="3"/>
</dbReference>
<dbReference type="PANTHER" id="PTHR24255:SF31">
    <property type="entry name" value="CUBILIN-LIKE PROTEIN"/>
    <property type="match status" value="1"/>
</dbReference>
<dbReference type="Pfam" id="PF00431">
    <property type="entry name" value="CUB"/>
    <property type="match status" value="2"/>
</dbReference>
<keyword evidence="1" id="KW-1015">Disulfide bond</keyword>
<dbReference type="AlphaFoldDB" id="A0ABD0J377"/>
<dbReference type="EMBL" id="JACVVK020000683">
    <property type="protein sequence ID" value="KAK7456540.1"/>
    <property type="molecule type" value="Genomic_DNA"/>
</dbReference>